<dbReference type="EMBL" id="DQZW01000169">
    <property type="protein sequence ID" value="HDL89965.1"/>
    <property type="molecule type" value="Genomic_DNA"/>
</dbReference>
<keyword evidence="1" id="KW-1133">Transmembrane helix</keyword>
<keyword evidence="1" id="KW-0812">Transmembrane</keyword>
<dbReference type="Pfam" id="PF04892">
    <property type="entry name" value="VanZ"/>
    <property type="match status" value="1"/>
</dbReference>
<dbReference type="Proteomes" id="UP000886355">
    <property type="component" value="Unassembled WGS sequence"/>
</dbReference>
<evidence type="ECO:0000256" key="1">
    <source>
        <dbReference type="SAM" id="Phobius"/>
    </source>
</evidence>
<accession>A0A7C0WVF4</accession>
<sequence length="145" mass="16583">MAKKYLFVAASFLYAALIFYLSSIPSLANPLSTPFFLYLHQKMIELGLEFLGIPFYLAYRYPDKFAHMMLYLGFGLILNLAMRSMAVRRPEILSILLGSVYGVTDEYHQSFVPYRSASVTDLIADITGLVMSQIVLLLIVRLRRR</sequence>
<feature type="transmembrane region" description="Helical" evidence="1">
    <location>
        <begin position="69"/>
        <end position="86"/>
    </location>
</feature>
<keyword evidence="1" id="KW-0472">Membrane</keyword>
<proteinExistence type="predicted"/>
<comment type="caution">
    <text evidence="3">The sequence shown here is derived from an EMBL/GenBank/DDBJ whole genome shotgun (WGS) entry which is preliminary data.</text>
</comment>
<name>A0A7C0WVF4_9BACT</name>
<dbReference type="NCBIfam" id="NF037970">
    <property type="entry name" value="vanZ_1"/>
    <property type="match status" value="1"/>
</dbReference>
<gene>
    <name evidence="3" type="ORF">ENG14_03580</name>
</gene>
<protein>
    <recommendedName>
        <fullName evidence="2">VanZ-like domain-containing protein</fullName>
    </recommendedName>
</protein>
<evidence type="ECO:0000259" key="2">
    <source>
        <dbReference type="Pfam" id="PF04892"/>
    </source>
</evidence>
<organism evidence="3">
    <name type="scientific">Thermodesulforhabdus norvegica</name>
    <dbReference type="NCBI Taxonomy" id="39841"/>
    <lineage>
        <taxon>Bacteria</taxon>
        <taxon>Pseudomonadati</taxon>
        <taxon>Thermodesulfobacteriota</taxon>
        <taxon>Syntrophobacteria</taxon>
        <taxon>Syntrophobacterales</taxon>
        <taxon>Thermodesulforhabdaceae</taxon>
        <taxon>Thermodesulforhabdus</taxon>
    </lineage>
</organism>
<reference evidence="3" key="1">
    <citation type="journal article" date="2020" name="mSystems">
        <title>Genome- and Community-Level Interaction Insights into Carbon Utilization and Element Cycling Functions of Hydrothermarchaeota in Hydrothermal Sediment.</title>
        <authorList>
            <person name="Zhou Z."/>
            <person name="Liu Y."/>
            <person name="Xu W."/>
            <person name="Pan J."/>
            <person name="Luo Z.H."/>
            <person name="Li M."/>
        </authorList>
    </citation>
    <scope>NUCLEOTIDE SEQUENCE [LARGE SCALE GENOMIC DNA]</scope>
    <source>
        <strain evidence="3">HyVt-19</strain>
    </source>
</reference>
<dbReference type="InterPro" id="IPR006976">
    <property type="entry name" value="VanZ-like"/>
</dbReference>
<dbReference type="AlphaFoldDB" id="A0A7C0WVF4"/>
<feature type="domain" description="VanZ-like" evidence="2">
    <location>
        <begin position="13"/>
        <end position="137"/>
    </location>
</feature>
<evidence type="ECO:0000313" key="3">
    <source>
        <dbReference type="EMBL" id="HDL89965.1"/>
    </source>
</evidence>